<dbReference type="GO" id="GO:0022857">
    <property type="term" value="F:transmembrane transporter activity"/>
    <property type="evidence" value="ECO:0007669"/>
    <property type="project" value="TreeGrafter"/>
</dbReference>
<name>A0A8H5BQP1_9AGAR</name>
<protein>
    <submittedName>
        <fullName evidence="7">Uncharacterized protein</fullName>
    </submittedName>
</protein>
<reference evidence="7 8" key="1">
    <citation type="journal article" date="2020" name="ISME J.">
        <title>Uncovering the hidden diversity of litter-decomposition mechanisms in mushroom-forming fungi.</title>
        <authorList>
            <person name="Floudas D."/>
            <person name="Bentzer J."/>
            <person name="Ahren D."/>
            <person name="Johansson T."/>
            <person name="Persson P."/>
            <person name="Tunlid A."/>
        </authorList>
    </citation>
    <scope>NUCLEOTIDE SEQUENCE [LARGE SCALE GENOMIC DNA]</scope>
    <source>
        <strain evidence="7 8">CBS 101986</strain>
    </source>
</reference>
<comment type="caution">
    <text evidence="7">The sequence shown here is derived from an EMBL/GenBank/DDBJ whole genome shotgun (WGS) entry which is preliminary data.</text>
</comment>
<evidence type="ECO:0000313" key="8">
    <source>
        <dbReference type="Proteomes" id="UP000567179"/>
    </source>
</evidence>
<dbReference type="PANTHER" id="PTHR23501:SF87">
    <property type="entry name" value="SIDEROPHORE IRON TRANSPORTER 2"/>
    <property type="match status" value="1"/>
</dbReference>
<dbReference type="EMBL" id="JAACJJ010000014">
    <property type="protein sequence ID" value="KAF5326813.1"/>
    <property type="molecule type" value="Genomic_DNA"/>
</dbReference>
<dbReference type="GO" id="GO:0005886">
    <property type="term" value="C:plasma membrane"/>
    <property type="evidence" value="ECO:0007669"/>
    <property type="project" value="TreeGrafter"/>
</dbReference>
<evidence type="ECO:0000256" key="1">
    <source>
        <dbReference type="ARBA" id="ARBA00004141"/>
    </source>
</evidence>
<organism evidence="7 8">
    <name type="scientific">Psilocybe cf. subviscida</name>
    <dbReference type="NCBI Taxonomy" id="2480587"/>
    <lineage>
        <taxon>Eukaryota</taxon>
        <taxon>Fungi</taxon>
        <taxon>Dikarya</taxon>
        <taxon>Basidiomycota</taxon>
        <taxon>Agaricomycotina</taxon>
        <taxon>Agaricomycetes</taxon>
        <taxon>Agaricomycetidae</taxon>
        <taxon>Agaricales</taxon>
        <taxon>Agaricineae</taxon>
        <taxon>Strophariaceae</taxon>
        <taxon>Psilocybe</taxon>
    </lineage>
</organism>
<keyword evidence="8" id="KW-1185">Reference proteome</keyword>
<feature type="compositionally biased region" description="Low complexity" evidence="5">
    <location>
        <begin position="69"/>
        <end position="89"/>
    </location>
</feature>
<feature type="transmembrane region" description="Helical" evidence="6">
    <location>
        <begin position="143"/>
        <end position="162"/>
    </location>
</feature>
<keyword evidence="2 6" id="KW-0812">Transmembrane</keyword>
<proteinExistence type="predicted"/>
<feature type="region of interest" description="Disordered" evidence="5">
    <location>
        <begin position="61"/>
        <end position="114"/>
    </location>
</feature>
<evidence type="ECO:0000256" key="4">
    <source>
        <dbReference type="ARBA" id="ARBA00023136"/>
    </source>
</evidence>
<evidence type="ECO:0000256" key="6">
    <source>
        <dbReference type="SAM" id="Phobius"/>
    </source>
</evidence>
<sequence length="404" mass="43492">MSHFPTSSFMQQTGLMDSQSYILFYSGDGGLELLTQISIANMTTQKWRGLVSGLISLPLGTDEGRGTASSPSSHPQRSHRSSSPSSEPSARLVNSISLRPMPRPPGTTGRGRAAAGRRQLILLPITLNNTSTTSTGGWNNSSMIPVLTAGYVLIPAHIFCKFKFAKHPVVARRVVFNPIVVIAFLVVALYFVSVYIYYAYLLHRRADGVSDPGWCGNTRFVSKPIIIVGLAICVLYCGLMIYSRGADAADGFGSGFAAVSLRVSAQAAVPHADGAVVTSLVLLITEIGGAIGTTICMFPLPILASVSAIFAHSHSDSAPLFGSIYGAAQFPRCHLVREGVILTYDDVIKILTIVEKVFGAVPLVISFWIPNWYLGDQQNAVDDVYLSGERVGNPDVDGERRKRR</sequence>
<evidence type="ECO:0000256" key="2">
    <source>
        <dbReference type="ARBA" id="ARBA00022692"/>
    </source>
</evidence>
<feature type="transmembrane region" description="Helical" evidence="6">
    <location>
        <begin position="220"/>
        <end position="242"/>
    </location>
</feature>
<feature type="transmembrane region" description="Helical" evidence="6">
    <location>
        <begin position="174"/>
        <end position="200"/>
    </location>
</feature>
<gene>
    <name evidence="7" type="ORF">D9619_005125</name>
</gene>
<keyword evidence="4 6" id="KW-0472">Membrane</keyword>
<dbReference type="AlphaFoldDB" id="A0A8H5BQP1"/>
<evidence type="ECO:0000313" key="7">
    <source>
        <dbReference type="EMBL" id="KAF5326813.1"/>
    </source>
</evidence>
<dbReference type="OrthoDB" id="2241241at2759"/>
<evidence type="ECO:0000256" key="5">
    <source>
        <dbReference type="SAM" id="MobiDB-lite"/>
    </source>
</evidence>
<dbReference type="Proteomes" id="UP000567179">
    <property type="component" value="Unassembled WGS sequence"/>
</dbReference>
<comment type="subcellular location">
    <subcellularLocation>
        <location evidence="1">Membrane</location>
        <topology evidence="1">Multi-pass membrane protein</topology>
    </subcellularLocation>
</comment>
<accession>A0A8H5BQP1</accession>
<dbReference type="PANTHER" id="PTHR23501">
    <property type="entry name" value="MAJOR FACILITATOR SUPERFAMILY"/>
    <property type="match status" value="1"/>
</dbReference>
<keyword evidence="3 6" id="KW-1133">Transmembrane helix</keyword>
<evidence type="ECO:0000256" key="3">
    <source>
        <dbReference type="ARBA" id="ARBA00022989"/>
    </source>
</evidence>